<keyword evidence="3" id="KW-0328">Glycosyltransferase</keyword>
<dbReference type="GO" id="GO:0102710">
    <property type="term" value="F:D-inositol-3-phosphate glycosyltransferase activity"/>
    <property type="evidence" value="ECO:0007669"/>
    <property type="project" value="UniProtKB-EC"/>
</dbReference>
<gene>
    <name evidence="3" type="primary">mshA_9</name>
    <name evidence="3" type="ORF">DYBT9275_04167</name>
</gene>
<reference evidence="3" key="1">
    <citation type="submission" date="2021-04" db="EMBL/GenBank/DDBJ databases">
        <authorList>
            <person name="Rodrigo-Torres L."/>
            <person name="Arahal R. D."/>
            <person name="Lucena T."/>
        </authorList>
    </citation>
    <scope>NUCLEOTIDE SEQUENCE</scope>
    <source>
        <strain evidence="3">CECT 9275</strain>
    </source>
</reference>
<name>A0A916JEU7_9BACT</name>
<evidence type="ECO:0000259" key="2">
    <source>
        <dbReference type="Pfam" id="PF13439"/>
    </source>
</evidence>
<feature type="domain" description="Glycosyl transferase family 1" evidence="1">
    <location>
        <begin position="184"/>
        <end position="363"/>
    </location>
</feature>
<dbReference type="InterPro" id="IPR050194">
    <property type="entry name" value="Glycosyltransferase_grp1"/>
</dbReference>
<dbReference type="EC" id="2.4.1.250" evidence="3"/>
<evidence type="ECO:0000259" key="1">
    <source>
        <dbReference type="Pfam" id="PF00534"/>
    </source>
</evidence>
<dbReference type="InterPro" id="IPR028098">
    <property type="entry name" value="Glyco_trans_4-like_N"/>
</dbReference>
<dbReference type="Pfam" id="PF00534">
    <property type="entry name" value="Glycos_transf_1"/>
    <property type="match status" value="1"/>
</dbReference>
<dbReference type="SUPFAM" id="SSF53756">
    <property type="entry name" value="UDP-Glycosyltransferase/glycogen phosphorylase"/>
    <property type="match status" value="1"/>
</dbReference>
<evidence type="ECO:0000313" key="3">
    <source>
        <dbReference type="EMBL" id="CAG5007973.1"/>
    </source>
</evidence>
<dbReference type="PANTHER" id="PTHR45947">
    <property type="entry name" value="SULFOQUINOVOSYL TRANSFERASE SQD2"/>
    <property type="match status" value="1"/>
</dbReference>
<keyword evidence="4" id="KW-1185">Reference proteome</keyword>
<sequence length="389" mass="43800">MKILHTVESYLPARHGMSEVVRQLSEGLVALGHDVTVATSTNNKRTETAIRGVKVVSFNISGNMVRGITGSKDNYIKFVKEGNFDIITCFAAQQWATDLLFPHLSSILAKKIFVPTGFSALNDPTYSEYFIKMTDWLNTFDINVFLSDTYKDIQFARDNQIRNTTIIPNGASAQEFANLSEPYLRKKLNIPKSSLLILHVGSFTGIKGHFEAIQIFLKARIRNATLLFIGQNQEKIIEKLGRKQRYIISPIARLLKNKIILSLELGREDTVQAFKEADIYLFPSQVECSPIVLFEAAAAGLPFLSTDVGNATEIARWTSGGIIIPTRFKGDRGFADIEEGAKLLEKLSNDKPLRLEMSAKARHAWEQKFTWEKIVSQYELLYQKLLTNS</sequence>
<dbReference type="RefSeq" id="WP_215240569.1">
    <property type="nucleotide sequence ID" value="NZ_CAJRAF010000002.1"/>
</dbReference>
<dbReference type="InterPro" id="IPR001296">
    <property type="entry name" value="Glyco_trans_1"/>
</dbReference>
<accession>A0A916JEU7</accession>
<organism evidence="3 4">
    <name type="scientific">Dyadobacter helix</name>
    <dbReference type="NCBI Taxonomy" id="2822344"/>
    <lineage>
        <taxon>Bacteria</taxon>
        <taxon>Pseudomonadati</taxon>
        <taxon>Bacteroidota</taxon>
        <taxon>Cytophagia</taxon>
        <taxon>Cytophagales</taxon>
        <taxon>Spirosomataceae</taxon>
        <taxon>Dyadobacter</taxon>
    </lineage>
</organism>
<proteinExistence type="predicted"/>
<dbReference type="Gene3D" id="3.40.50.2000">
    <property type="entry name" value="Glycogen Phosphorylase B"/>
    <property type="match status" value="2"/>
</dbReference>
<comment type="caution">
    <text evidence="3">The sequence shown here is derived from an EMBL/GenBank/DDBJ whole genome shotgun (WGS) entry which is preliminary data.</text>
</comment>
<dbReference type="Pfam" id="PF13439">
    <property type="entry name" value="Glyco_transf_4"/>
    <property type="match status" value="1"/>
</dbReference>
<feature type="domain" description="Glycosyltransferase subfamily 4-like N-terminal" evidence="2">
    <location>
        <begin position="16"/>
        <end position="170"/>
    </location>
</feature>
<dbReference type="PANTHER" id="PTHR45947:SF3">
    <property type="entry name" value="SULFOQUINOVOSYL TRANSFERASE SQD2"/>
    <property type="match status" value="1"/>
</dbReference>
<dbReference type="AlphaFoldDB" id="A0A916JEU7"/>
<dbReference type="CDD" id="cd03801">
    <property type="entry name" value="GT4_PimA-like"/>
    <property type="match status" value="1"/>
</dbReference>
<protein>
    <submittedName>
        <fullName evidence="3">D-inositol-3-phosphate glycosyltransferase</fullName>
        <ecNumber evidence="3">2.4.1.250</ecNumber>
    </submittedName>
</protein>
<keyword evidence="3" id="KW-0808">Transferase</keyword>
<evidence type="ECO:0000313" key="4">
    <source>
        <dbReference type="Proteomes" id="UP000680038"/>
    </source>
</evidence>
<dbReference type="Proteomes" id="UP000680038">
    <property type="component" value="Unassembled WGS sequence"/>
</dbReference>
<dbReference type="EMBL" id="CAJRAF010000002">
    <property type="protein sequence ID" value="CAG5007973.1"/>
    <property type="molecule type" value="Genomic_DNA"/>
</dbReference>